<keyword evidence="8" id="KW-0325">Glycoprotein</keyword>
<dbReference type="SUPFAM" id="SSF58087">
    <property type="entry name" value="Variant surface glycoprotein (N-terminal domain)"/>
    <property type="match status" value="1"/>
</dbReference>
<evidence type="ECO:0000313" key="14">
    <source>
        <dbReference type="EMBL" id="ARB51432.1"/>
    </source>
</evidence>
<keyword evidence="3" id="KW-1003">Cell membrane</keyword>
<keyword evidence="4" id="KW-0336">GPI-anchor</keyword>
<keyword evidence="7" id="KW-1015">Disulfide bond</keyword>
<feature type="domain" description="Trypanosome variant surface glycoprotein A-type N-terminal" evidence="12">
    <location>
        <begin position="13"/>
        <end position="348"/>
    </location>
</feature>
<comment type="subcellular location">
    <subcellularLocation>
        <location evidence="2">Cell membrane</location>
        <topology evidence="2">Lipid-anchor</topology>
        <topology evidence="2">GPI-anchor</topology>
    </subcellularLocation>
</comment>
<dbReference type="Gene3D" id="3.90.150.10">
    <property type="entry name" value="Variant Surface Glycoprotein, subunit A domain 1"/>
    <property type="match status" value="1"/>
</dbReference>
<organism evidence="14">
    <name type="scientific">Trypanosoma brucei</name>
    <dbReference type="NCBI Taxonomy" id="5691"/>
    <lineage>
        <taxon>Eukaryota</taxon>
        <taxon>Discoba</taxon>
        <taxon>Euglenozoa</taxon>
        <taxon>Kinetoplastea</taxon>
        <taxon>Metakinetoplastina</taxon>
        <taxon>Trypanosomatida</taxon>
        <taxon>Trypanosomatidae</taxon>
        <taxon>Trypanosoma</taxon>
    </lineage>
</organism>
<dbReference type="InterPro" id="IPR019609">
    <property type="entry name" value="Variant_surf_glycoprt_trypan_C"/>
</dbReference>
<evidence type="ECO:0000259" key="12">
    <source>
        <dbReference type="Pfam" id="PF00913"/>
    </source>
</evidence>
<feature type="domain" description="Trypanosome variant surface glycoprotein C-terminal" evidence="13">
    <location>
        <begin position="376"/>
        <end position="463"/>
    </location>
</feature>
<reference evidence="14" key="1">
    <citation type="submission" date="2016-12" db="EMBL/GenBank/DDBJ databases">
        <title>Trypanosoma brucei Minichromosomal Variant Surface Glycoprotein (VSG) Repertoire.</title>
        <authorList>
            <person name="Cross G.A."/>
            <person name="Mugnier M.R."/>
        </authorList>
    </citation>
    <scope>NUCLEOTIDE SEQUENCE</scope>
    <source>
        <strain evidence="14">Tb927.100.46</strain>
    </source>
</reference>
<evidence type="ECO:0000256" key="7">
    <source>
        <dbReference type="ARBA" id="ARBA00023157"/>
    </source>
</evidence>
<evidence type="ECO:0000256" key="3">
    <source>
        <dbReference type="ARBA" id="ARBA00022475"/>
    </source>
</evidence>
<keyword evidence="9" id="KW-0449">Lipoprotein</keyword>
<sequence>MNKTNSQSCLVVLLTAILYLDVADAAKKPLKKTGVTTICAFNAQLKKVTKYAASKLTQAANAAEQLKTLSEQITMQILTNTTHATDKTAALLMFLKKKQADYIAYTKAAATKATYAAAICGQYSGRVDTFVHVFAQAGGGNVWCIDSGSSGHQQLATAYPGCLGPTGEMEDITGGADPALPTLDAAFKAIKDDKTNLVHTGTPCALTDGSSASTIYRQNDADINVKWGNGLFTTHGADIDDTTRTWPLTDKDSVDGTPFSQCKQALQALSADEPTLDGNADGITKLSKLEEATSDMTIAKDAIAPDVPSTPVKLLKAELTELAKAIKGTKPDTTSEKQKATAQMTALVKCTEAQEEKDGTSCKDMAAQRQEIDKICHGIGDNREKCNKEKQCSYDDSKEAGKKCTYNASKAKEKGVTVTQTQAATGTETTTDKCKDKKKDDCKDGCKWEGTECKDSSILVNKH</sequence>
<keyword evidence="6" id="KW-0472">Membrane</keyword>
<dbReference type="Gene3D" id="3.30.1680.40">
    <property type="match status" value="1"/>
</dbReference>
<protein>
    <submittedName>
        <fullName evidence="14">Variant surface glycoprotein</fullName>
    </submittedName>
</protein>
<proteinExistence type="predicted"/>
<dbReference type="VEuPathDB" id="TriTrypDB:Tb427_000412400"/>
<feature type="chain" id="PRO_5010690953" evidence="11">
    <location>
        <begin position="26"/>
        <end position="463"/>
    </location>
</feature>
<evidence type="ECO:0000256" key="8">
    <source>
        <dbReference type="ARBA" id="ARBA00023180"/>
    </source>
</evidence>
<dbReference type="AlphaFoldDB" id="A0A1V0G0B5"/>
<evidence type="ECO:0000256" key="6">
    <source>
        <dbReference type="ARBA" id="ARBA00023136"/>
    </source>
</evidence>
<dbReference type="Gene3D" id="3.30.1680.30">
    <property type="match status" value="1"/>
</dbReference>
<accession>A0A1V0G0B5</accession>
<dbReference type="GO" id="GO:0042783">
    <property type="term" value="P:symbiont-mediated evasion of host immune response"/>
    <property type="evidence" value="ECO:0007669"/>
    <property type="project" value="InterPro"/>
</dbReference>
<dbReference type="Pfam" id="PF10659">
    <property type="entry name" value="Trypan_glycop_C"/>
    <property type="match status" value="1"/>
</dbReference>
<evidence type="ECO:0000256" key="9">
    <source>
        <dbReference type="ARBA" id="ARBA00023288"/>
    </source>
</evidence>
<feature type="compositionally biased region" description="Low complexity" evidence="10">
    <location>
        <begin position="416"/>
        <end position="429"/>
    </location>
</feature>
<evidence type="ECO:0000256" key="2">
    <source>
        <dbReference type="ARBA" id="ARBA00004609"/>
    </source>
</evidence>
<evidence type="ECO:0000256" key="4">
    <source>
        <dbReference type="ARBA" id="ARBA00022622"/>
    </source>
</evidence>
<dbReference type="GO" id="GO:0005886">
    <property type="term" value="C:plasma membrane"/>
    <property type="evidence" value="ECO:0007669"/>
    <property type="project" value="UniProtKB-SubCell"/>
</dbReference>
<keyword evidence="5 11" id="KW-0732">Signal</keyword>
<evidence type="ECO:0000256" key="11">
    <source>
        <dbReference type="SAM" id="SignalP"/>
    </source>
</evidence>
<name>A0A1V0G0B5_9TRYP</name>
<feature type="signal peptide" evidence="11">
    <location>
        <begin position="1"/>
        <end position="25"/>
    </location>
</feature>
<evidence type="ECO:0000259" key="13">
    <source>
        <dbReference type="Pfam" id="PF10659"/>
    </source>
</evidence>
<dbReference type="InterPro" id="IPR001812">
    <property type="entry name" value="Trypano_VSG_A_N_dom"/>
</dbReference>
<dbReference type="EMBL" id="KY404824">
    <property type="protein sequence ID" value="ARB51432.1"/>
    <property type="molecule type" value="Genomic_DNA"/>
</dbReference>
<dbReference type="FunFam" id="3.30.1680.40:FF:000001">
    <property type="entry name" value="Variant surface glycoprotein (VSG, atypical), putative"/>
    <property type="match status" value="1"/>
</dbReference>
<feature type="region of interest" description="Disordered" evidence="10">
    <location>
        <begin position="415"/>
        <end position="443"/>
    </location>
</feature>
<evidence type="ECO:0000256" key="1">
    <source>
        <dbReference type="ARBA" id="ARBA00002523"/>
    </source>
</evidence>
<dbReference type="Pfam" id="PF00913">
    <property type="entry name" value="Trypan_glycop"/>
    <property type="match status" value="1"/>
</dbReference>
<dbReference type="GO" id="GO:0098552">
    <property type="term" value="C:side of membrane"/>
    <property type="evidence" value="ECO:0007669"/>
    <property type="project" value="UniProtKB-KW"/>
</dbReference>
<evidence type="ECO:0000256" key="5">
    <source>
        <dbReference type="ARBA" id="ARBA00022729"/>
    </source>
</evidence>
<feature type="compositionally biased region" description="Basic and acidic residues" evidence="10">
    <location>
        <begin position="430"/>
        <end position="443"/>
    </location>
</feature>
<evidence type="ECO:0000256" key="10">
    <source>
        <dbReference type="SAM" id="MobiDB-lite"/>
    </source>
</evidence>
<comment type="function">
    <text evidence="1">VSG forms a coat on the surface of the parasite. The trypanosome evades the immune response of the host by expressing a series of antigenically distinct VSGs from an estimated 1000 VSG genes.</text>
</comment>